<dbReference type="GO" id="GO:0003713">
    <property type="term" value="F:transcription coactivator activity"/>
    <property type="evidence" value="ECO:0007669"/>
    <property type="project" value="TreeGrafter"/>
</dbReference>
<feature type="region of interest" description="Disordered" evidence="2">
    <location>
        <begin position="331"/>
        <end position="364"/>
    </location>
</feature>
<evidence type="ECO:0000256" key="2">
    <source>
        <dbReference type="SAM" id="MobiDB-lite"/>
    </source>
</evidence>
<dbReference type="OrthoDB" id="5860767at2759"/>
<dbReference type="EMBL" id="LR903080">
    <property type="protein sequence ID" value="CAD7251454.1"/>
    <property type="molecule type" value="Genomic_DNA"/>
</dbReference>
<keyword evidence="5" id="KW-1185">Reference proteome</keyword>
<feature type="region of interest" description="Disordered" evidence="2">
    <location>
        <begin position="158"/>
        <end position="180"/>
    </location>
</feature>
<evidence type="ECO:0000313" key="5">
    <source>
        <dbReference type="Proteomes" id="UP000677054"/>
    </source>
</evidence>
<dbReference type="GO" id="GO:0005634">
    <property type="term" value="C:nucleus"/>
    <property type="evidence" value="ECO:0007669"/>
    <property type="project" value="TreeGrafter"/>
</dbReference>
<evidence type="ECO:0000259" key="3">
    <source>
        <dbReference type="PROSITE" id="PS50940"/>
    </source>
</evidence>
<gene>
    <name evidence="4" type="ORF">DSTB1V02_LOCUS11220</name>
</gene>
<accession>A0A7R9AC58</accession>
<feature type="non-terminal residue" evidence="4">
    <location>
        <position position="552"/>
    </location>
</feature>
<dbReference type="SUPFAM" id="SSF57625">
    <property type="entry name" value="Invertebrate chitin-binding proteins"/>
    <property type="match status" value="1"/>
</dbReference>
<dbReference type="PROSITE" id="PS50940">
    <property type="entry name" value="CHIT_BIND_II"/>
    <property type="match status" value="1"/>
</dbReference>
<name>A0A7R9AC58_9CRUS</name>
<dbReference type="PANTHER" id="PTHR13252">
    <property type="entry name" value="F-BOX ONLY PROTEIN 28"/>
    <property type="match status" value="1"/>
</dbReference>
<feature type="coiled-coil region" evidence="1">
    <location>
        <begin position="195"/>
        <end position="243"/>
    </location>
</feature>
<dbReference type="AlphaFoldDB" id="A0A7R9AC58"/>
<reference evidence="4" key="1">
    <citation type="submission" date="2020-11" db="EMBL/GenBank/DDBJ databases">
        <authorList>
            <person name="Tran Van P."/>
        </authorList>
    </citation>
    <scope>NUCLEOTIDE SEQUENCE</scope>
</reference>
<protein>
    <recommendedName>
        <fullName evidence="3">Chitin-binding type-2 domain-containing protein</fullName>
    </recommendedName>
</protein>
<dbReference type="GO" id="GO:0005576">
    <property type="term" value="C:extracellular region"/>
    <property type="evidence" value="ECO:0007669"/>
    <property type="project" value="InterPro"/>
</dbReference>
<sequence>VSKRFNDVAGGLLTATFQRLLHQMQQEYHIIRAQMPRRESARRSHPLARKWDIYETLSMRLSLLQMTLGKHLDLNHIPFFPGEILDEVFRILHYIQVTPNIENLRAFKLTDELFDLSEMAMEYFKEKIEPALPEISYFNSEFWDFTFSGCPGKLGGSSLLESPEEDGRNPSELGSLEETGEISQPQSNMVLRKRIRRIRQGMKRYNSELAVLKQELKSCQKTITDQNKQIREYSTRLDSYDKKFEDSSKKFSLLLAELNKCKTELQYWRSKSPAISQIKCRECGTIVSGKEDRIQDLEDRRALAHQGVIIDFEEDESPAYEYHDKVADCLPGTSGPSKHHHTKDQQPHSKRKAEAKSKGKGRKRAQREFLIYPESAVSHRIDLEDRYILQADLDLRLANGVVWLASIGSCLYEAPPIASGPTIPHEMKLAVACLILSGALSLGVLARQAYVLPAGMDLLGLANPRATFSCAGRIYGYYADVDNDCKLFHVCHPILDERNQLLETAHYTFACPNQTAFSQDSLTCAFVDDALPCDQAPSFYDSVNALFGILGQ</sequence>
<feature type="domain" description="Chitin-binding type-2" evidence="3">
    <location>
        <begin position="467"/>
        <end position="535"/>
    </location>
</feature>
<dbReference type="PANTHER" id="PTHR13252:SF1">
    <property type="entry name" value="DAMPENED, ISOFORM A"/>
    <property type="match status" value="1"/>
</dbReference>
<dbReference type="InterPro" id="IPR002557">
    <property type="entry name" value="Chitin-bd_dom"/>
</dbReference>
<proteinExistence type="predicted"/>
<organism evidence="4">
    <name type="scientific">Darwinula stevensoni</name>
    <dbReference type="NCBI Taxonomy" id="69355"/>
    <lineage>
        <taxon>Eukaryota</taxon>
        <taxon>Metazoa</taxon>
        <taxon>Ecdysozoa</taxon>
        <taxon>Arthropoda</taxon>
        <taxon>Crustacea</taxon>
        <taxon>Oligostraca</taxon>
        <taxon>Ostracoda</taxon>
        <taxon>Podocopa</taxon>
        <taxon>Podocopida</taxon>
        <taxon>Darwinulocopina</taxon>
        <taxon>Darwinuloidea</taxon>
        <taxon>Darwinulidae</taxon>
        <taxon>Darwinula</taxon>
    </lineage>
</organism>
<dbReference type="Pfam" id="PF01607">
    <property type="entry name" value="CBM_14"/>
    <property type="match status" value="1"/>
</dbReference>
<feature type="compositionally biased region" description="Basic and acidic residues" evidence="2">
    <location>
        <begin position="343"/>
        <end position="357"/>
    </location>
</feature>
<keyword evidence="1" id="KW-0175">Coiled coil</keyword>
<dbReference type="Proteomes" id="UP000677054">
    <property type="component" value="Unassembled WGS sequence"/>
</dbReference>
<dbReference type="InterPro" id="IPR039719">
    <property type="entry name" value="FBXO28"/>
</dbReference>
<evidence type="ECO:0000256" key="1">
    <source>
        <dbReference type="SAM" id="Coils"/>
    </source>
</evidence>
<dbReference type="EMBL" id="CAJPEV010003563">
    <property type="protein sequence ID" value="CAG0900027.1"/>
    <property type="molecule type" value="Genomic_DNA"/>
</dbReference>
<dbReference type="GO" id="GO:0008061">
    <property type="term" value="F:chitin binding"/>
    <property type="evidence" value="ECO:0007669"/>
    <property type="project" value="InterPro"/>
</dbReference>
<dbReference type="InterPro" id="IPR036508">
    <property type="entry name" value="Chitin-bd_dom_sf"/>
</dbReference>
<evidence type="ECO:0000313" key="4">
    <source>
        <dbReference type="EMBL" id="CAD7251454.1"/>
    </source>
</evidence>